<dbReference type="STRING" id="158190.SpiGrapes_0649"/>
<keyword evidence="10 11" id="KW-0472">Membrane</keyword>
<evidence type="ECO:0000256" key="9">
    <source>
        <dbReference type="ARBA" id="ARBA00023049"/>
    </source>
</evidence>
<dbReference type="SMART" id="SM00228">
    <property type="entry name" value="PDZ"/>
    <property type="match status" value="2"/>
</dbReference>
<feature type="domain" description="PDZ" evidence="12">
    <location>
        <begin position="211"/>
        <end position="286"/>
    </location>
</feature>
<keyword evidence="6 11" id="KW-0378">Hydrolase</keyword>
<evidence type="ECO:0000256" key="2">
    <source>
        <dbReference type="ARBA" id="ARBA00004141"/>
    </source>
</evidence>
<evidence type="ECO:0000256" key="4">
    <source>
        <dbReference type="ARBA" id="ARBA00022670"/>
    </source>
</evidence>
<keyword evidence="5 11" id="KW-0812">Transmembrane</keyword>
<dbReference type="OrthoDB" id="9782003at2"/>
<evidence type="ECO:0000256" key="6">
    <source>
        <dbReference type="ARBA" id="ARBA00022801"/>
    </source>
</evidence>
<evidence type="ECO:0000256" key="10">
    <source>
        <dbReference type="ARBA" id="ARBA00023136"/>
    </source>
</evidence>
<gene>
    <name evidence="13" type="ordered locus">SpiGrapes_0649</name>
</gene>
<dbReference type="KEGG" id="sgp:SpiGrapes_0649"/>
<keyword evidence="14" id="KW-1185">Reference proteome</keyword>
<dbReference type="InterPro" id="IPR001478">
    <property type="entry name" value="PDZ"/>
</dbReference>
<keyword evidence="8 11" id="KW-1133">Transmembrane helix</keyword>
<dbReference type="EC" id="3.4.24.-" evidence="11"/>
<evidence type="ECO:0000313" key="14">
    <source>
        <dbReference type="Proteomes" id="UP000005632"/>
    </source>
</evidence>
<evidence type="ECO:0000259" key="12">
    <source>
        <dbReference type="PROSITE" id="PS50106"/>
    </source>
</evidence>
<dbReference type="InterPro" id="IPR036034">
    <property type="entry name" value="PDZ_sf"/>
</dbReference>
<dbReference type="InterPro" id="IPR008915">
    <property type="entry name" value="Peptidase_M50"/>
</dbReference>
<evidence type="ECO:0000313" key="13">
    <source>
        <dbReference type="EMBL" id="AEV28491.1"/>
    </source>
</evidence>
<keyword evidence="4 13" id="KW-0645">Protease</keyword>
<dbReference type="GO" id="GO:0004222">
    <property type="term" value="F:metalloendopeptidase activity"/>
    <property type="evidence" value="ECO:0007669"/>
    <property type="project" value="InterPro"/>
</dbReference>
<dbReference type="PROSITE" id="PS50106">
    <property type="entry name" value="PDZ"/>
    <property type="match status" value="1"/>
</dbReference>
<feature type="transmembrane region" description="Helical" evidence="11">
    <location>
        <begin position="108"/>
        <end position="129"/>
    </location>
</feature>
<feature type="transmembrane region" description="Helical" evidence="11">
    <location>
        <begin position="384"/>
        <end position="402"/>
    </location>
</feature>
<evidence type="ECO:0000256" key="8">
    <source>
        <dbReference type="ARBA" id="ARBA00022989"/>
    </source>
</evidence>
<dbReference type="AlphaFoldDB" id="G8QXY6"/>
<evidence type="ECO:0000256" key="5">
    <source>
        <dbReference type="ARBA" id="ARBA00022692"/>
    </source>
</evidence>
<dbReference type="GO" id="GO:0046872">
    <property type="term" value="F:metal ion binding"/>
    <property type="evidence" value="ECO:0007669"/>
    <property type="project" value="UniProtKB-KW"/>
</dbReference>
<dbReference type="HOGENOM" id="CLU_025778_0_0_12"/>
<dbReference type="eggNOG" id="COG0750">
    <property type="taxonomic scope" value="Bacteria"/>
</dbReference>
<feature type="transmembrane region" description="Helical" evidence="11">
    <location>
        <begin position="12"/>
        <end position="32"/>
    </location>
</feature>
<name>G8QXY6_SPHPG</name>
<keyword evidence="11" id="KW-0479">Metal-binding</keyword>
<comment type="cofactor">
    <cofactor evidence="1 11">
        <name>Zn(2+)</name>
        <dbReference type="ChEBI" id="CHEBI:29105"/>
    </cofactor>
</comment>
<evidence type="ECO:0000256" key="7">
    <source>
        <dbReference type="ARBA" id="ARBA00022833"/>
    </source>
</evidence>
<evidence type="ECO:0000256" key="11">
    <source>
        <dbReference type="RuleBase" id="RU362031"/>
    </source>
</evidence>
<dbReference type="Gene3D" id="2.30.42.10">
    <property type="match status" value="2"/>
</dbReference>
<dbReference type="Pfam" id="PF17820">
    <property type="entry name" value="PDZ_6"/>
    <property type="match status" value="1"/>
</dbReference>
<dbReference type="SUPFAM" id="SSF50156">
    <property type="entry name" value="PDZ domain-like"/>
    <property type="match status" value="2"/>
</dbReference>
<proteinExistence type="inferred from homology"/>
<dbReference type="CDD" id="cd06163">
    <property type="entry name" value="S2P-M50_PDZ_RseP-like"/>
    <property type="match status" value="1"/>
</dbReference>
<dbReference type="NCBIfam" id="TIGR00054">
    <property type="entry name" value="RIP metalloprotease RseP"/>
    <property type="match status" value="1"/>
</dbReference>
<feature type="transmembrane region" description="Helical" evidence="11">
    <location>
        <begin position="430"/>
        <end position="451"/>
    </location>
</feature>
<sequence>MTAIVSLAGKYLIGLIGIGFVVIIHELGHLTVARLSGISVEIFSFGLGPRIWGIQFHATEFRISLLPFGGYCRMKGADDLTRALDRNTKTFEHTEIGSLFSVHPIKRFITYAAGPLTNILFAILLYAMLASVPYSVLSTKAVIATVNDYPALFGAVSSPGYDAGLRTGDQILEYDGQLIRDWEELELLLANGKPGQHTFLLERDKERLLFTITPEKSDTGIRFGLSRSQLPIVGSVRPNTPEKKAGLMAGDLIVACNGLTITNDLDLMVALSSTGEKTSLTVLRNGIKQEIKFKPNTDESGNGDWAFSLHADTRRVEGSPFSLMTGIKTTYWMTFNTIKALAMILTGKAEDVRQEFTGMVRAALMIGDITSLGLESNVFSGLRALLYLLGIVSISLAIGNMIPLPAFDGGQMLIGLYETISRKRVRPQHYWVLQLIGFFAVILIFGFMTYVDLHHLYLIRH</sequence>
<reference evidence="13 14" key="1">
    <citation type="submission" date="2011-11" db="EMBL/GenBank/DDBJ databases">
        <title>Complete sequence of Spirochaeta sp. grapes.</title>
        <authorList>
            <consortium name="US DOE Joint Genome Institute"/>
            <person name="Lucas S."/>
            <person name="Han J."/>
            <person name="Lapidus A."/>
            <person name="Cheng J.-F."/>
            <person name="Goodwin L."/>
            <person name="Pitluck S."/>
            <person name="Peters L."/>
            <person name="Ovchinnikova G."/>
            <person name="Munk A.C."/>
            <person name="Detter J.C."/>
            <person name="Han C."/>
            <person name="Tapia R."/>
            <person name="Land M."/>
            <person name="Hauser L."/>
            <person name="Kyrpides N."/>
            <person name="Ivanova N."/>
            <person name="Pagani I."/>
            <person name="Ritalahtilisa K."/>
            <person name="Loeffler F."/>
            <person name="Woyke T."/>
        </authorList>
    </citation>
    <scope>NUCLEOTIDE SEQUENCE [LARGE SCALE GENOMIC DNA]</scope>
    <source>
        <strain evidence="14">ATCC BAA-1885 / DSM 22778 / Grapes</strain>
    </source>
</reference>
<organism evidence="13 14">
    <name type="scientific">Sphaerochaeta pleomorpha (strain ATCC BAA-1885 / DSM 22778 / Grapes)</name>
    <dbReference type="NCBI Taxonomy" id="158190"/>
    <lineage>
        <taxon>Bacteria</taxon>
        <taxon>Pseudomonadati</taxon>
        <taxon>Spirochaetota</taxon>
        <taxon>Spirochaetia</taxon>
        <taxon>Spirochaetales</taxon>
        <taxon>Sphaerochaetaceae</taxon>
        <taxon>Sphaerochaeta</taxon>
    </lineage>
</organism>
<dbReference type="GO" id="GO:0016020">
    <property type="term" value="C:membrane"/>
    <property type="evidence" value="ECO:0007669"/>
    <property type="project" value="UniProtKB-SubCell"/>
</dbReference>
<dbReference type="EMBL" id="CP003155">
    <property type="protein sequence ID" value="AEV28491.1"/>
    <property type="molecule type" value="Genomic_DNA"/>
</dbReference>
<protein>
    <recommendedName>
        <fullName evidence="11">Zinc metalloprotease</fullName>
        <ecNumber evidence="11">3.4.24.-</ecNumber>
    </recommendedName>
</protein>
<dbReference type="PANTHER" id="PTHR42837">
    <property type="entry name" value="REGULATOR OF SIGMA-E PROTEASE RSEP"/>
    <property type="match status" value="1"/>
</dbReference>
<dbReference type="PANTHER" id="PTHR42837:SF2">
    <property type="entry name" value="MEMBRANE METALLOPROTEASE ARASP2, CHLOROPLASTIC-RELATED"/>
    <property type="match status" value="1"/>
</dbReference>
<dbReference type="Proteomes" id="UP000005632">
    <property type="component" value="Chromosome"/>
</dbReference>
<keyword evidence="7 11" id="KW-0862">Zinc</keyword>
<dbReference type="Pfam" id="PF02163">
    <property type="entry name" value="Peptidase_M50"/>
    <property type="match status" value="1"/>
</dbReference>
<dbReference type="InterPro" id="IPR004387">
    <property type="entry name" value="Pept_M50_Zn"/>
</dbReference>
<comment type="subcellular location">
    <subcellularLocation>
        <location evidence="2">Membrane</location>
        <topology evidence="2">Multi-pass membrane protein</topology>
    </subcellularLocation>
</comment>
<comment type="similarity">
    <text evidence="3 11">Belongs to the peptidase M50B family.</text>
</comment>
<evidence type="ECO:0000256" key="3">
    <source>
        <dbReference type="ARBA" id="ARBA00007931"/>
    </source>
</evidence>
<evidence type="ECO:0000256" key="1">
    <source>
        <dbReference type="ARBA" id="ARBA00001947"/>
    </source>
</evidence>
<dbReference type="InterPro" id="IPR041489">
    <property type="entry name" value="PDZ_6"/>
</dbReference>
<dbReference type="GO" id="GO:0006508">
    <property type="term" value="P:proteolysis"/>
    <property type="evidence" value="ECO:0007669"/>
    <property type="project" value="UniProtKB-KW"/>
</dbReference>
<keyword evidence="9 11" id="KW-0482">Metalloprotease</keyword>
<dbReference type="RefSeq" id="WP_014269340.1">
    <property type="nucleotide sequence ID" value="NC_016633.1"/>
</dbReference>
<accession>G8QXY6</accession>